<keyword evidence="7" id="KW-1185">Reference proteome</keyword>
<accession>A0ABN8RBI8</accession>
<dbReference type="PROSITE" id="PS00107">
    <property type="entry name" value="PROTEIN_KINASE_ATP"/>
    <property type="match status" value="1"/>
</dbReference>
<dbReference type="InterPro" id="IPR011009">
    <property type="entry name" value="Kinase-like_dom_sf"/>
</dbReference>
<evidence type="ECO:0000256" key="2">
    <source>
        <dbReference type="ARBA" id="ARBA00022840"/>
    </source>
</evidence>
<dbReference type="PROSITE" id="PS50011">
    <property type="entry name" value="PROTEIN_KINASE_DOM"/>
    <property type="match status" value="1"/>
</dbReference>
<organism evidence="6 7">
    <name type="scientific">Porites lobata</name>
    <dbReference type="NCBI Taxonomy" id="104759"/>
    <lineage>
        <taxon>Eukaryota</taxon>
        <taxon>Metazoa</taxon>
        <taxon>Cnidaria</taxon>
        <taxon>Anthozoa</taxon>
        <taxon>Hexacorallia</taxon>
        <taxon>Scleractinia</taxon>
        <taxon>Fungiina</taxon>
        <taxon>Poritidae</taxon>
        <taxon>Porites</taxon>
    </lineage>
</organism>
<dbReference type="SUPFAM" id="SSF56112">
    <property type="entry name" value="Protein kinase-like (PK-like)"/>
    <property type="match status" value="1"/>
</dbReference>
<feature type="binding site" evidence="3">
    <location>
        <position position="67"/>
    </location>
    <ligand>
        <name>ATP</name>
        <dbReference type="ChEBI" id="CHEBI:30616"/>
    </ligand>
</feature>
<protein>
    <recommendedName>
        <fullName evidence="5">Protein kinase domain-containing protein</fullName>
    </recommendedName>
</protein>
<gene>
    <name evidence="6" type="ORF">PLOB_00017420</name>
</gene>
<dbReference type="Gene3D" id="1.10.510.10">
    <property type="entry name" value="Transferase(Phosphotransferase) domain 1"/>
    <property type="match status" value="1"/>
</dbReference>
<dbReference type="Proteomes" id="UP001159405">
    <property type="component" value="Unassembled WGS sequence"/>
</dbReference>
<feature type="compositionally biased region" description="Basic and acidic residues" evidence="4">
    <location>
        <begin position="690"/>
        <end position="700"/>
    </location>
</feature>
<sequence>MSVFRRFKLPQLLRKRTSDENSIANIPRFDCNALAVKERLGQGSFGDVYTVDYKAPGKVNETVVIKKVLPALDQEEKKLFYKEVALLNGLNHPNIVKMKGVCQNPLSIMLEYCYFDFKPFGEDVRVTSLSGFLLQINEYKCQGFHDLVNHAAVEIIQGLAYLHSKGIAHRDVKPANVLVNNRHYSALSDQGEIAQQYESRPIACKLTDFGESRSLFTQTQSVLASKTSNLDRGTVVYLAPEVLVEELCLSGASISDLMLADIWALGMVLFSMLNPSLKCPYLLEIREAGGVKSQEELKTFIRSLLRVGKHPTPDETYQVERGTVWCALEEVYRGCVHFNRHGRLSLDKAVDIMRREENGYEVIPLKVSQSTAVQQFDQNFAARLEESGCEEPVQPESVPSNDGTNACAFLAVKIVDRILTEIGTDGEVFADIADAAEETIWLLPEKINEYRDISKMYDPLEAYELLLAKKIMQSTYDFSEELPFSDGVFSVEGRQKLHSKLCELGRDNFAAIFTSAPWVLTVGCFNGRPFLIDTHPVTARPGTGSGLVIVGREKSPEVWMSLCCWLWKRLFNGGVEPGTGQSLAVVTPRTHQSPCAKTHSRPLKRVAMMASGFDNVDDAVFPPQRLKLVSATPQDASTENQGVEVLSDDSISSTGKRNDKATVSVEESPDHNPSETEEVISDFEGTSISEKNREEEENRYSRKKKHAEDSDSDDQQLYISPFEDNSAINGFPVYRRSKAGITAKEILQLCIDGDLPDKNVCKRVPVGVTESATFIVDLEAVHYKDLTVDDNGFYGAHSSPTEHFQVFIDGRGKVSAMCRISKPDPESESAVFTAYDHFVIRRQYSWPRSDKNFRRMIAKVEYGGKFLRFAIVQYTVNMTPDEAKLLFSQTKRHSGTQVRTKPSVLERVRQLGDTFSAKKIINHIQKEAGGVVSISSPSDFPRDRQQVYNQLRQVEGRKKSRSTDPAKSPDITKLLSLQQAGRFIRDVSMGARSDNKGEIRAAVSTFAATNYSIGWIKRFCHPRSSPASVAGVDMTYKLGPFYLTTVTFPNPMFVYKNNESKHPTTLAAVMTSVSKETRDYEYLARSLKSEG</sequence>
<evidence type="ECO:0000313" key="6">
    <source>
        <dbReference type="EMBL" id="CAH3176009.1"/>
    </source>
</evidence>
<evidence type="ECO:0000256" key="1">
    <source>
        <dbReference type="ARBA" id="ARBA00022741"/>
    </source>
</evidence>
<feature type="region of interest" description="Disordered" evidence="4">
    <location>
        <begin position="631"/>
        <end position="716"/>
    </location>
</feature>
<dbReference type="InterPro" id="IPR017441">
    <property type="entry name" value="Protein_kinase_ATP_BS"/>
</dbReference>
<proteinExistence type="predicted"/>
<dbReference type="InterPro" id="IPR051681">
    <property type="entry name" value="Ser/Thr_Kinases-Pseudokinases"/>
</dbReference>
<reference evidence="6 7" key="1">
    <citation type="submission" date="2022-05" db="EMBL/GenBank/DDBJ databases">
        <authorList>
            <consortium name="Genoscope - CEA"/>
            <person name="William W."/>
        </authorList>
    </citation>
    <scope>NUCLEOTIDE SEQUENCE [LARGE SCALE GENOMIC DNA]</scope>
</reference>
<feature type="compositionally biased region" description="Polar residues" evidence="4">
    <location>
        <begin position="631"/>
        <end position="641"/>
    </location>
</feature>
<dbReference type="CDD" id="cd00180">
    <property type="entry name" value="PKc"/>
    <property type="match status" value="1"/>
</dbReference>
<dbReference type="EMBL" id="CALNXK010000207">
    <property type="protein sequence ID" value="CAH3176009.1"/>
    <property type="molecule type" value="Genomic_DNA"/>
</dbReference>
<dbReference type="PROSITE" id="PS00108">
    <property type="entry name" value="PROTEIN_KINASE_ST"/>
    <property type="match status" value="1"/>
</dbReference>
<dbReference type="PANTHER" id="PTHR44329">
    <property type="entry name" value="SERINE/THREONINE-PROTEIN KINASE TNNI3K-RELATED"/>
    <property type="match status" value="1"/>
</dbReference>
<dbReference type="SMART" id="SM00220">
    <property type="entry name" value="S_TKc"/>
    <property type="match status" value="1"/>
</dbReference>
<keyword evidence="1 3" id="KW-0547">Nucleotide-binding</keyword>
<evidence type="ECO:0000259" key="5">
    <source>
        <dbReference type="PROSITE" id="PS50011"/>
    </source>
</evidence>
<evidence type="ECO:0000256" key="3">
    <source>
        <dbReference type="PROSITE-ProRule" id="PRU10141"/>
    </source>
</evidence>
<feature type="domain" description="Protein kinase" evidence="5">
    <location>
        <begin position="34"/>
        <end position="363"/>
    </location>
</feature>
<dbReference type="Pfam" id="PF00069">
    <property type="entry name" value="Pkinase"/>
    <property type="match status" value="1"/>
</dbReference>
<keyword evidence="2 3" id="KW-0067">ATP-binding</keyword>
<evidence type="ECO:0000313" key="7">
    <source>
        <dbReference type="Proteomes" id="UP001159405"/>
    </source>
</evidence>
<dbReference type="InterPro" id="IPR008271">
    <property type="entry name" value="Ser/Thr_kinase_AS"/>
</dbReference>
<comment type="caution">
    <text evidence="6">The sequence shown here is derived from an EMBL/GenBank/DDBJ whole genome shotgun (WGS) entry which is preliminary data.</text>
</comment>
<dbReference type="Gene3D" id="3.30.200.20">
    <property type="entry name" value="Phosphorylase Kinase, domain 1"/>
    <property type="match status" value="1"/>
</dbReference>
<dbReference type="InterPro" id="IPR000719">
    <property type="entry name" value="Prot_kinase_dom"/>
</dbReference>
<evidence type="ECO:0000256" key="4">
    <source>
        <dbReference type="SAM" id="MobiDB-lite"/>
    </source>
</evidence>
<name>A0ABN8RBI8_9CNID</name>